<proteinExistence type="predicted"/>
<feature type="domain" description="DUF1828" evidence="1">
    <location>
        <begin position="30"/>
        <end position="117"/>
    </location>
</feature>
<accession>A0A7J9SCM2</accession>
<dbReference type="Pfam" id="PF08861">
    <property type="entry name" value="DUF1828"/>
    <property type="match status" value="1"/>
</dbReference>
<evidence type="ECO:0008006" key="5">
    <source>
        <dbReference type="Google" id="ProtNLM"/>
    </source>
</evidence>
<feature type="domain" description="DUF1829" evidence="2">
    <location>
        <begin position="161"/>
        <end position="230"/>
    </location>
</feature>
<evidence type="ECO:0000259" key="1">
    <source>
        <dbReference type="Pfam" id="PF08861"/>
    </source>
</evidence>
<name>A0A7J9SCM2_METMI</name>
<dbReference type="RefSeq" id="WP_184232012.1">
    <property type="nucleotide sequence ID" value="NZ_JACHED010000002.1"/>
</dbReference>
<organism evidence="3 4">
    <name type="scientific">Methanococcus maripaludis</name>
    <name type="common">Methanococcus deltae</name>
    <dbReference type="NCBI Taxonomy" id="39152"/>
    <lineage>
        <taxon>Archaea</taxon>
        <taxon>Methanobacteriati</taxon>
        <taxon>Methanobacteriota</taxon>
        <taxon>Methanomada group</taxon>
        <taxon>Methanococci</taxon>
        <taxon>Methanococcales</taxon>
        <taxon>Methanococcaceae</taxon>
        <taxon>Methanococcus</taxon>
    </lineage>
</organism>
<dbReference type="Pfam" id="PF08862">
    <property type="entry name" value="DUF1829"/>
    <property type="match status" value="1"/>
</dbReference>
<dbReference type="AlphaFoldDB" id="A0A7J9SCM2"/>
<dbReference type="InterPro" id="IPR014961">
    <property type="entry name" value="DUF1829"/>
</dbReference>
<dbReference type="EMBL" id="JACHED010000002">
    <property type="protein sequence ID" value="MBB6497316.1"/>
    <property type="molecule type" value="Genomic_DNA"/>
</dbReference>
<dbReference type="InterPro" id="IPR014960">
    <property type="entry name" value="DUF1828"/>
</dbReference>
<protein>
    <recommendedName>
        <fullName evidence="5">DUF1828 domain-containing protein</fullName>
    </recommendedName>
</protein>
<evidence type="ECO:0000313" key="3">
    <source>
        <dbReference type="EMBL" id="MBB6497316.1"/>
    </source>
</evidence>
<comment type="caution">
    <text evidence="3">The sequence shown here is derived from an EMBL/GenBank/DDBJ whole genome shotgun (WGS) entry which is preliminary data.</text>
</comment>
<evidence type="ECO:0000259" key="2">
    <source>
        <dbReference type="Pfam" id="PF08862"/>
    </source>
</evidence>
<reference evidence="3 4" key="1">
    <citation type="submission" date="2020-08" db="EMBL/GenBank/DDBJ databases">
        <title>Genomic Encyclopedia of Type Strains, Phase IV (KMG-V): Genome sequencing to study the core and pangenomes of soil and plant-associated prokaryotes.</title>
        <authorList>
            <person name="Whitman W."/>
        </authorList>
    </citation>
    <scope>NUCLEOTIDE SEQUENCE [LARGE SCALE GENOMIC DNA]</scope>
    <source>
        <strain evidence="3 4">D1</strain>
    </source>
</reference>
<dbReference type="Proteomes" id="UP000590564">
    <property type="component" value="Unassembled WGS sequence"/>
</dbReference>
<gene>
    <name evidence="3" type="ORF">HNP96_001357</name>
</gene>
<sequence>MKKCIENYIGWLTEKTECEKFENELEISLPFLDRHNDYLEFKLIKESDKLVLTDDGYYISDLFMSGLEFDTERKLNILYKTVQRFGAEKIGSEIRIETDKENLGESIHEMIQTLLQIDSLYLINQPKENHMFVNDVLAYFDEKEIPYILPKNHDLKAILSKKIDFILPKYNKKETFVKTVGTPNHSQISTAIFNFEDIKKTGDLTKDYGNLLILKDVDEEIKQNTLDLAYRWNKDVEKWSDIISGNSRLLVA</sequence>
<evidence type="ECO:0000313" key="4">
    <source>
        <dbReference type="Proteomes" id="UP000590564"/>
    </source>
</evidence>